<sequence length="463" mass="50044">MIEVKGLMGPMLLHQLVDELEVECPNAVKGCAETYQRQLADIHLREQCQYAEISCPDRLCGKRILRQDLAGHRHDDKNSGRRGSHDESENNKDDVVKALTTCADCLSEIAPDAVSEHRETCGDKIVTCVHAAYGCPWEGRRALLQPLHLPGCSYESMKGFFTIHDAQISTLTQENLRLRHQLTVLQGMMSILQRELDGVKGILGPWYRPDTLTVSPLASTDVQYVEQAADVVTPTESFGGEAPDFASYFPPAEDGPLQLATSSDVSQARQHQHRTSSSGDMFVAYARQRPPAPISPNPLVQATSQLPPSSVSNSSSTSSTVAPLNISTSLFGTLTSLHSSVVSLASAIDSLSRHQDVALTTEAMRMGEEVRSLRAVVNGLRMQVHAIMVDRNSQVTGRPPGETPPGPVSAANLPQYPAHQQQPGYPGIPGIGEAGPWPAPAYFGQPPLPRFGSAAPAQPVTKL</sequence>
<dbReference type="Gene3D" id="3.30.40.10">
    <property type="entry name" value="Zinc/RING finger domain, C3HC4 (zinc finger)"/>
    <property type="match status" value="1"/>
</dbReference>
<evidence type="ECO:0000256" key="4">
    <source>
        <dbReference type="PROSITE-ProRule" id="PRU00207"/>
    </source>
</evidence>
<name>A0A4R0RGT7_9APHY</name>
<dbReference type="GO" id="GO:0008270">
    <property type="term" value="F:zinc ion binding"/>
    <property type="evidence" value="ECO:0007669"/>
    <property type="project" value="UniProtKB-KW"/>
</dbReference>
<feature type="compositionally biased region" description="Low complexity" evidence="5">
    <location>
        <begin position="309"/>
        <end position="319"/>
    </location>
</feature>
<evidence type="ECO:0000313" key="8">
    <source>
        <dbReference type="Proteomes" id="UP000292702"/>
    </source>
</evidence>
<proteinExistence type="predicted"/>
<organism evidence="7 8">
    <name type="scientific">Steccherinum ochraceum</name>
    <dbReference type="NCBI Taxonomy" id="92696"/>
    <lineage>
        <taxon>Eukaryota</taxon>
        <taxon>Fungi</taxon>
        <taxon>Dikarya</taxon>
        <taxon>Basidiomycota</taxon>
        <taxon>Agaricomycotina</taxon>
        <taxon>Agaricomycetes</taxon>
        <taxon>Polyporales</taxon>
        <taxon>Steccherinaceae</taxon>
        <taxon>Steccherinum</taxon>
    </lineage>
</organism>
<feature type="region of interest" description="Disordered" evidence="5">
    <location>
        <begin position="256"/>
        <end position="280"/>
    </location>
</feature>
<dbReference type="EMBL" id="RWJN01000335">
    <property type="protein sequence ID" value="TCD62918.1"/>
    <property type="molecule type" value="Genomic_DNA"/>
</dbReference>
<evidence type="ECO:0000256" key="2">
    <source>
        <dbReference type="ARBA" id="ARBA00022771"/>
    </source>
</evidence>
<dbReference type="OrthoDB" id="1630758at2759"/>
<feature type="region of interest" description="Disordered" evidence="5">
    <location>
        <begin position="393"/>
        <end position="463"/>
    </location>
</feature>
<reference evidence="7 8" key="1">
    <citation type="submission" date="2018-11" db="EMBL/GenBank/DDBJ databases">
        <title>Genome assembly of Steccherinum ochraceum LE-BIN_3174, the white-rot fungus of the Steccherinaceae family (The Residual Polyporoid clade, Polyporales, Basidiomycota).</title>
        <authorList>
            <person name="Fedorova T.V."/>
            <person name="Glazunova O.A."/>
            <person name="Landesman E.O."/>
            <person name="Moiseenko K.V."/>
            <person name="Psurtseva N.V."/>
            <person name="Savinova O.S."/>
            <person name="Shakhova N.V."/>
            <person name="Tyazhelova T.V."/>
            <person name="Vasina D.V."/>
        </authorList>
    </citation>
    <scope>NUCLEOTIDE SEQUENCE [LARGE SCALE GENOMIC DNA]</scope>
    <source>
        <strain evidence="7 8">LE-BIN_3174</strain>
    </source>
</reference>
<feature type="region of interest" description="Disordered" evidence="5">
    <location>
        <begin position="293"/>
        <end position="319"/>
    </location>
</feature>
<dbReference type="AlphaFoldDB" id="A0A4R0RGT7"/>
<protein>
    <recommendedName>
        <fullName evidence="6">TRAF-type domain-containing protein</fullName>
    </recommendedName>
</protein>
<dbReference type="PROSITE" id="PS50145">
    <property type="entry name" value="ZF_TRAF"/>
    <property type="match status" value="1"/>
</dbReference>
<dbReference type="InterPro" id="IPR001293">
    <property type="entry name" value="Znf_TRAF"/>
</dbReference>
<keyword evidence="8" id="KW-1185">Reference proteome</keyword>
<dbReference type="Proteomes" id="UP000292702">
    <property type="component" value="Unassembled WGS sequence"/>
</dbReference>
<dbReference type="InterPro" id="IPR013083">
    <property type="entry name" value="Znf_RING/FYVE/PHD"/>
</dbReference>
<feature type="region of interest" description="Disordered" evidence="5">
    <location>
        <begin position="71"/>
        <end position="91"/>
    </location>
</feature>
<gene>
    <name evidence="7" type="ORF">EIP91_006216</name>
</gene>
<accession>A0A4R0RGT7</accession>
<keyword evidence="3 4" id="KW-0862">Zinc</keyword>
<evidence type="ECO:0000259" key="6">
    <source>
        <dbReference type="PROSITE" id="PS50145"/>
    </source>
</evidence>
<keyword evidence="2 4" id="KW-0863">Zinc-finger</keyword>
<dbReference type="PANTHER" id="PTHR10131:SF94">
    <property type="entry name" value="TNF RECEPTOR-ASSOCIATED FACTOR 4"/>
    <property type="match status" value="1"/>
</dbReference>
<dbReference type="SUPFAM" id="SSF49599">
    <property type="entry name" value="TRAF domain-like"/>
    <property type="match status" value="1"/>
</dbReference>
<evidence type="ECO:0000256" key="5">
    <source>
        <dbReference type="SAM" id="MobiDB-lite"/>
    </source>
</evidence>
<dbReference type="STRING" id="92696.A0A4R0RGT7"/>
<keyword evidence="1 4" id="KW-0479">Metal-binding</keyword>
<evidence type="ECO:0000313" key="7">
    <source>
        <dbReference type="EMBL" id="TCD62918.1"/>
    </source>
</evidence>
<evidence type="ECO:0000256" key="3">
    <source>
        <dbReference type="ARBA" id="ARBA00022833"/>
    </source>
</evidence>
<dbReference type="PANTHER" id="PTHR10131">
    <property type="entry name" value="TNF RECEPTOR ASSOCIATED FACTOR"/>
    <property type="match status" value="1"/>
</dbReference>
<feature type="compositionally biased region" description="Polar residues" evidence="5">
    <location>
        <begin position="259"/>
        <end position="279"/>
    </location>
</feature>
<comment type="caution">
    <text evidence="7">The sequence shown here is derived from an EMBL/GenBank/DDBJ whole genome shotgun (WGS) entry which is preliminary data.</text>
</comment>
<evidence type="ECO:0000256" key="1">
    <source>
        <dbReference type="ARBA" id="ARBA00022723"/>
    </source>
</evidence>
<feature type="compositionally biased region" description="Polar residues" evidence="5">
    <location>
        <begin position="298"/>
        <end position="308"/>
    </location>
</feature>
<feature type="domain" description="TRAF-type" evidence="6">
    <location>
        <begin position="43"/>
        <end position="135"/>
    </location>
</feature>
<feature type="zinc finger region" description="TRAF-type" evidence="4">
    <location>
        <begin position="43"/>
        <end position="135"/>
    </location>
</feature>